<organism evidence="1">
    <name type="scientific">hydrothermal vent metagenome</name>
    <dbReference type="NCBI Taxonomy" id="652676"/>
    <lineage>
        <taxon>unclassified sequences</taxon>
        <taxon>metagenomes</taxon>
        <taxon>ecological metagenomes</taxon>
    </lineage>
</organism>
<proteinExistence type="predicted"/>
<dbReference type="EMBL" id="UOEL01000011">
    <property type="protein sequence ID" value="VAW10013.1"/>
    <property type="molecule type" value="Genomic_DNA"/>
</dbReference>
<dbReference type="InterPro" id="IPR045470">
    <property type="entry name" value="DUF6495"/>
</dbReference>
<accession>A0A3B0T1V4</accession>
<name>A0A3B0T1V4_9ZZZZ</name>
<sequence>MLFAWPFYICSMKYTRLTKQQFEELHQEFINFLATQTITADEWNILKSDKPKVAEEELDVFSDLIWEGVLTKVAYIENIGKQQMHLFHLTKKEMKLISVKVMNPEIDLTTKIGFDWFKKNWQSDFVEYLTAAKAYSGDKNLDKFKLIEQGAAITKGELYKWFDGVITSPSPL</sequence>
<gene>
    <name evidence="1" type="ORF">MNBD_BACTEROID03-442</name>
</gene>
<evidence type="ECO:0000313" key="1">
    <source>
        <dbReference type="EMBL" id="VAW10013.1"/>
    </source>
</evidence>
<dbReference type="AlphaFoldDB" id="A0A3B0T1V4"/>
<reference evidence="1" key="1">
    <citation type="submission" date="2018-06" db="EMBL/GenBank/DDBJ databases">
        <authorList>
            <person name="Zhirakovskaya E."/>
        </authorList>
    </citation>
    <scope>NUCLEOTIDE SEQUENCE</scope>
</reference>
<protein>
    <recommendedName>
        <fullName evidence="2">Histidyl-tRNA synthetase</fullName>
    </recommendedName>
</protein>
<evidence type="ECO:0008006" key="2">
    <source>
        <dbReference type="Google" id="ProtNLM"/>
    </source>
</evidence>
<dbReference type="Pfam" id="PF20105">
    <property type="entry name" value="DUF6495"/>
    <property type="match status" value="1"/>
</dbReference>